<evidence type="ECO:0000256" key="4">
    <source>
        <dbReference type="ARBA" id="ARBA00022729"/>
    </source>
</evidence>
<dbReference type="AlphaFoldDB" id="A0A916NYC4"/>
<dbReference type="EMBL" id="CAJVAS010000025">
    <property type="protein sequence ID" value="CAG7643682.1"/>
    <property type="molecule type" value="Genomic_DNA"/>
</dbReference>
<dbReference type="InterPro" id="IPR006059">
    <property type="entry name" value="SBP"/>
</dbReference>
<accession>A0A916NYC4</accession>
<keyword evidence="4 6" id="KW-0732">Signal</keyword>
<evidence type="ECO:0000256" key="1">
    <source>
        <dbReference type="ARBA" id="ARBA00004196"/>
    </source>
</evidence>
<evidence type="ECO:0000313" key="7">
    <source>
        <dbReference type="EMBL" id="CAG7643682.1"/>
    </source>
</evidence>
<feature type="chain" id="PRO_5037402472" description="Extracellular solute-binding protein" evidence="6">
    <location>
        <begin position="29"/>
        <end position="439"/>
    </location>
</feature>
<evidence type="ECO:0000256" key="6">
    <source>
        <dbReference type="SAM" id="SignalP"/>
    </source>
</evidence>
<keyword evidence="3" id="KW-0813">Transport</keyword>
<dbReference type="PANTHER" id="PTHR43649">
    <property type="entry name" value="ARABINOSE-BINDING PROTEIN-RELATED"/>
    <property type="match status" value="1"/>
</dbReference>
<organism evidence="7 8">
    <name type="scientific">Paenibacillus solanacearum</name>
    <dbReference type="NCBI Taxonomy" id="2048548"/>
    <lineage>
        <taxon>Bacteria</taxon>
        <taxon>Bacillati</taxon>
        <taxon>Bacillota</taxon>
        <taxon>Bacilli</taxon>
        <taxon>Bacillales</taxon>
        <taxon>Paenibacillaceae</taxon>
        <taxon>Paenibacillus</taxon>
    </lineage>
</organism>
<dbReference type="RefSeq" id="WP_218094236.1">
    <property type="nucleotide sequence ID" value="NZ_CAJVAS010000025.1"/>
</dbReference>
<proteinExistence type="inferred from homology"/>
<dbReference type="PANTHER" id="PTHR43649:SF31">
    <property type="entry name" value="SN-GLYCEROL-3-PHOSPHATE-BINDING PERIPLASMIC PROTEIN UGPB"/>
    <property type="match status" value="1"/>
</dbReference>
<dbReference type="PROSITE" id="PS51257">
    <property type="entry name" value="PROKAR_LIPOPROTEIN"/>
    <property type="match status" value="1"/>
</dbReference>
<comment type="caution">
    <text evidence="7">The sequence shown here is derived from an EMBL/GenBank/DDBJ whole genome shotgun (WGS) entry which is preliminary data.</text>
</comment>
<feature type="region of interest" description="Disordered" evidence="5">
    <location>
        <begin position="25"/>
        <end position="46"/>
    </location>
</feature>
<feature type="signal peptide" evidence="6">
    <location>
        <begin position="1"/>
        <end position="28"/>
    </location>
</feature>
<comment type="subcellular location">
    <subcellularLocation>
        <location evidence="1">Cell envelope</location>
    </subcellularLocation>
</comment>
<evidence type="ECO:0000256" key="3">
    <source>
        <dbReference type="ARBA" id="ARBA00022448"/>
    </source>
</evidence>
<evidence type="ECO:0008006" key="9">
    <source>
        <dbReference type="Google" id="ProtNLM"/>
    </source>
</evidence>
<comment type="similarity">
    <text evidence="2">Belongs to the bacterial solute-binding protein 1 family.</text>
</comment>
<gene>
    <name evidence="7" type="ORF">PAESOLCIP111_04526</name>
</gene>
<dbReference type="Pfam" id="PF13416">
    <property type="entry name" value="SBP_bac_8"/>
    <property type="match status" value="1"/>
</dbReference>
<evidence type="ECO:0000313" key="8">
    <source>
        <dbReference type="Proteomes" id="UP000693672"/>
    </source>
</evidence>
<evidence type="ECO:0000256" key="5">
    <source>
        <dbReference type="SAM" id="MobiDB-lite"/>
    </source>
</evidence>
<dbReference type="Proteomes" id="UP000693672">
    <property type="component" value="Unassembled WGS sequence"/>
</dbReference>
<name>A0A916NYC4_9BACL</name>
<dbReference type="InterPro" id="IPR050490">
    <property type="entry name" value="Bact_solute-bd_prot1"/>
</dbReference>
<dbReference type="GO" id="GO:0030313">
    <property type="term" value="C:cell envelope"/>
    <property type="evidence" value="ECO:0007669"/>
    <property type="project" value="UniProtKB-SubCell"/>
</dbReference>
<sequence>MTKKTTYMACLALMTAALSGCASGSAPAGGTGSTPAPAAKAEDTKPKEPVTITMYNHFNNISDERVQQFIVEPLKKELPNVTFELVKHQNGSKLEELVAAGNFTDLYYGSNVGFPSYMNVELQYDMRDLMKRHNIDTSRFEPWSLDAIKLYGEKGEVFGIPFSANYASLIYNKDIFDRFGVPYPKDGMTWEEVIELGRKLTRVENGVQYIGFDPAKPTDMGSGLSLSYVDEKANKSLVNSNEWRRVLGVFKDAYSVPGYVQSGKFDYGTNGFLKDKAVAMMPIWSLQILNFQKELEGMNWDIVSYPTFKEQPERGREVDIHMLAISTVSKNKDAAMEVLKVITSDEVQMMMSQLGTASVLKKEDIKKAYGSKLPMYQGKNMQALFKTKPGVPHVITKKDGVVRTLVDNVRKEIAASGKDLNTLVRELEEQSNQKLAETK</sequence>
<reference evidence="7" key="1">
    <citation type="submission" date="2021-06" db="EMBL/GenBank/DDBJ databases">
        <authorList>
            <person name="Criscuolo A."/>
        </authorList>
    </citation>
    <scope>NUCLEOTIDE SEQUENCE</scope>
    <source>
        <strain evidence="7">CIP111600</strain>
    </source>
</reference>
<protein>
    <recommendedName>
        <fullName evidence="9">Extracellular solute-binding protein</fullName>
    </recommendedName>
</protein>
<evidence type="ECO:0000256" key="2">
    <source>
        <dbReference type="ARBA" id="ARBA00008520"/>
    </source>
</evidence>
<keyword evidence="8" id="KW-1185">Reference proteome</keyword>